<name>A0A6V8P8G9_9ACTN</name>
<dbReference type="Gene3D" id="3.40.50.2000">
    <property type="entry name" value="Glycogen Phosphorylase B"/>
    <property type="match status" value="1"/>
</dbReference>
<reference evidence="2 3" key="1">
    <citation type="journal article" date="2020" name="Front. Microbiol.">
        <title>Single-cell genomics of novel Actinobacteria with the Wood-Ljungdahl pathway discovered in a serpentinizing system.</title>
        <authorList>
            <person name="Merino N."/>
            <person name="Kawai M."/>
            <person name="Boyd E.S."/>
            <person name="Colman D.R."/>
            <person name="McGlynn S.E."/>
            <person name="Nealson K.H."/>
            <person name="Kurokawa K."/>
            <person name="Hongoh Y."/>
        </authorList>
    </citation>
    <scope>NUCLEOTIDE SEQUENCE [LARGE SCALE GENOMIC DNA]</scope>
    <source>
        <strain evidence="2 3">S33</strain>
    </source>
</reference>
<dbReference type="SUPFAM" id="SSF53756">
    <property type="entry name" value="UDP-Glycosyltransferase/glycogen phosphorylase"/>
    <property type="match status" value="1"/>
</dbReference>
<organism evidence="2 3">
    <name type="scientific">Candidatus Hakubella thermalkaliphila</name>
    <dbReference type="NCBI Taxonomy" id="2754717"/>
    <lineage>
        <taxon>Bacteria</taxon>
        <taxon>Bacillati</taxon>
        <taxon>Actinomycetota</taxon>
        <taxon>Actinomycetota incertae sedis</taxon>
        <taxon>Candidatus Hakubellales</taxon>
        <taxon>Candidatus Hakubellaceae</taxon>
        <taxon>Candidatus Hakubella</taxon>
    </lineage>
</organism>
<feature type="non-terminal residue" evidence="2">
    <location>
        <position position="1"/>
    </location>
</feature>
<dbReference type="EMBL" id="BLRY01000191">
    <property type="protein sequence ID" value="GFP28360.1"/>
    <property type="molecule type" value="Genomic_DNA"/>
</dbReference>
<gene>
    <name evidence="2" type="ORF">HKBW3S33_01775</name>
</gene>
<evidence type="ECO:0000313" key="3">
    <source>
        <dbReference type="Proteomes" id="UP000591948"/>
    </source>
</evidence>
<dbReference type="Pfam" id="PF13524">
    <property type="entry name" value="Glyco_trans_1_2"/>
    <property type="match status" value="1"/>
</dbReference>
<comment type="caution">
    <text evidence="2">The sequence shown here is derived from an EMBL/GenBank/DDBJ whole genome shotgun (WGS) entry which is preliminary data.</text>
</comment>
<keyword evidence="3" id="KW-1185">Reference proteome</keyword>
<dbReference type="InterPro" id="IPR055259">
    <property type="entry name" value="YkvP/CgeB_Glyco_trans-like"/>
</dbReference>
<dbReference type="Proteomes" id="UP000591948">
    <property type="component" value="Unassembled WGS sequence"/>
</dbReference>
<dbReference type="RefSeq" id="WP_219855695.1">
    <property type="nucleotide sequence ID" value="NZ_BLRY01000191.1"/>
</dbReference>
<accession>A0A6V8P8G9</accession>
<protein>
    <submittedName>
        <fullName evidence="2">Spore maturation protein CgeB</fullName>
    </submittedName>
</protein>
<proteinExistence type="predicted"/>
<evidence type="ECO:0000259" key="1">
    <source>
        <dbReference type="Pfam" id="PF13524"/>
    </source>
</evidence>
<evidence type="ECO:0000313" key="2">
    <source>
        <dbReference type="EMBL" id="GFP28360.1"/>
    </source>
</evidence>
<dbReference type="AlphaFoldDB" id="A0A6V8P8G9"/>
<sequence>PSLRRRYSLRMKPTWPIGKSWENLRRNSPLRKFVRSNAKYGETMSKIYRSSRIVLNFIRKQNGDAHNMRTFEVPACGGFMLATRTKEQTEFFREGEEADFFSSPEELRTKIKYYLSNPDLRTAIAQRGLERVENETYLQRMEKVTKVLESLRS</sequence>
<feature type="domain" description="Spore protein YkvP/CgeB glycosyl transferase-like" evidence="1">
    <location>
        <begin position="18"/>
        <end position="143"/>
    </location>
</feature>